<dbReference type="AlphaFoldDB" id="A0A8H3DUG1"/>
<evidence type="ECO:0000313" key="2">
    <source>
        <dbReference type="Proteomes" id="UP000663827"/>
    </source>
</evidence>
<dbReference type="EMBL" id="CAJNJQ010000479">
    <property type="protein sequence ID" value="CAE7080997.1"/>
    <property type="molecule type" value="Genomic_DNA"/>
</dbReference>
<protein>
    <submittedName>
        <fullName evidence="1">Uncharacterized protein</fullName>
    </submittedName>
</protein>
<name>A0A8H3DUG1_9AGAM</name>
<proteinExistence type="predicted"/>
<reference evidence="1" key="1">
    <citation type="submission" date="2021-01" db="EMBL/GenBank/DDBJ databases">
        <authorList>
            <person name="Kaushik A."/>
        </authorList>
    </citation>
    <scope>NUCLEOTIDE SEQUENCE</scope>
    <source>
        <strain evidence="1">AG5</strain>
    </source>
</reference>
<accession>A0A8H3DUG1</accession>
<dbReference type="Proteomes" id="UP000663827">
    <property type="component" value="Unassembled WGS sequence"/>
</dbReference>
<gene>
    <name evidence="1" type="ORF">RDB_LOCUS23664</name>
</gene>
<comment type="caution">
    <text evidence="1">The sequence shown here is derived from an EMBL/GenBank/DDBJ whole genome shotgun (WGS) entry which is preliminary data.</text>
</comment>
<organism evidence="1 2">
    <name type="scientific">Rhizoctonia solani</name>
    <dbReference type="NCBI Taxonomy" id="456999"/>
    <lineage>
        <taxon>Eukaryota</taxon>
        <taxon>Fungi</taxon>
        <taxon>Dikarya</taxon>
        <taxon>Basidiomycota</taxon>
        <taxon>Agaricomycotina</taxon>
        <taxon>Agaricomycetes</taxon>
        <taxon>Cantharellales</taxon>
        <taxon>Ceratobasidiaceae</taxon>
        <taxon>Rhizoctonia</taxon>
    </lineage>
</organism>
<sequence>MILDTVDVRYYDLINSGTGIIIYPRLVDQDGNVIWDGRYNNAPSLTIGRSHVYDLYHANHDGRLKGKVFFLSSNTVAGAYYTDRDTAFTYDQNSNKVASAVQTGTTFHGQLAYKGTREKECISRMEG</sequence>
<evidence type="ECO:0000313" key="1">
    <source>
        <dbReference type="EMBL" id="CAE7080997.1"/>
    </source>
</evidence>